<dbReference type="GO" id="GO:0005829">
    <property type="term" value="C:cytosol"/>
    <property type="evidence" value="ECO:0007669"/>
    <property type="project" value="TreeGrafter"/>
</dbReference>
<dbReference type="EMBL" id="JTDN01000001">
    <property type="protein sequence ID" value="KHL26371.1"/>
    <property type="molecule type" value="Genomic_DNA"/>
</dbReference>
<evidence type="ECO:0000313" key="2">
    <source>
        <dbReference type="EMBL" id="KHL26371.1"/>
    </source>
</evidence>
<sequence>MSRYLIAESELPKERQKRRARAGKSSGETYQATLEQMRPGADVTLIAPADEDAPVLSPEELARFDAVLLTGSPMHVYDDTPPVRRQLAFMRAVFASGTPSFGSCAGLQVATAAAGGRVRRMAGRIEAGIVRGITATEAGRDHPLLAGRPPCWDAIGIHGDEVEVLPPGATLLAGNAATVVQAAEIRHDRGVFWGVQYHPELTMAEIATALRSQADDLVENGVAESDDDVGTIADMLEELHRRPDHHPLRWKLGVGREMAEEQRRRTEISNFLDHAARLRDGGI</sequence>
<dbReference type="SUPFAM" id="SSF52317">
    <property type="entry name" value="Class I glutamine amidotransferase-like"/>
    <property type="match status" value="1"/>
</dbReference>
<keyword evidence="3" id="KW-1185">Reference proteome</keyword>
<gene>
    <name evidence="2" type="ORF">PK98_07925</name>
</gene>
<comment type="caution">
    <text evidence="2">The sequence shown here is derived from an EMBL/GenBank/DDBJ whole genome shotgun (WGS) entry which is preliminary data.</text>
</comment>
<dbReference type="Proteomes" id="UP000030988">
    <property type="component" value="Unassembled WGS sequence"/>
</dbReference>
<dbReference type="Pfam" id="PF00117">
    <property type="entry name" value="GATase"/>
    <property type="match status" value="1"/>
</dbReference>
<evidence type="ECO:0000259" key="1">
    <source>
        <dbReference type="Pfam" id="PF00117"/>
    </source>
</evidence>
<dbReference type="PANTHER" id="PTHR42695:SF5">
    <property type="entry name" value="GLUTAMINE AMIDOTRANSFERASE YLR126C-RELATED"/>
    <property type="match status" value="1"/>
</dbReference>
<dbReference type="InterPro" id="IPR044992">
    <property type="entry name" value="ChyE-like"/>
</dbReference>
<dbReference type="InterPro" id="IPR029062">
    <property type="entry name" value="Class_I_gatase-like"/>
</dbReference>
<dbReference type="STRING" id="1572751.PK98_07925"/>
<dbReference type="PANTHER" id="PTHR42695">
    <property type="entry name" value="GLUTAMINE AMIDOTRANSFERASE YLR126C-RELATED"/>
    <property type="match status" value="1"/>
</dbReference>
<dbReference type="GO" id="GO:0016740">
    <property type="term" value="F:transferase activity"/>
    <property type="evidence" value="ECO:0007669"/>
    <property type="project" value="UniProtKB-KW"/>
</dbReference>
<proteinExistence type="predicted"/>
<dbReference type="RefSeq" id="WP_039095580.1">
    <property type="nucleotide sequence ID" value="NZ_JTDN01000001.1"/>
</dbReference>
<feature type="domain" description="Glutamine amidotransferase" evidence="1">
    <location>
        <begin position="47"/>
        <end position="206"/>
    </location>
</feature>
<evidence type="ECO:0000313" key="3">
    <source>
        <dbReference type="Proteomes" id="UP000030988"/>
    </source>
</evidence>
<keyword evidence="2" id="KW-0315">Glutamine amidotransferase</keyword>
<reference evidence="2 3" key="1">
    <citation type="submission" date="2014-11" db="EMBL/GenBank/DDBJ databases">
        <title>Draft genome sequence of Kirrobacter mercurialis.</title>
        <authorList>
            <person name="Coil D.A."/>
            <person name="Eisen J.A."/>
        </authorList>
    </citation>
    <scope>NUCLEOTIDE SEQUENCE [LARGE SCALE GENOMIC DNA]</scope>
    <source>
        <strain evidence="2 3">Coronado</strain>
    </source>
</reference>
<protein>
    <submittedName>
        <fullName evidence="2">Glutamine amidotransferase</fullName>
    </submittedName>
</protein>
<dbReference type="OrthoDB" id="9813383at2"/>
<name>A0A0B2C2Z6_9SPHN</name>
<dbReference type="Gene3D" id="3.40.50.880">
    <property type="match status" value="1"/>
</dbReference>
<dbReference type="InterPro" id="IPR017926">
    <property type="entry name" value="GATASE"/>
</dbReference>
<organism evidence="2 3">
    <name type="scientific">Croceibacterium mercuriale</name>
    <dbReference type="NCBI Taxonomy" id="1572751"/>
    <lineage>
        <taxon>Bacteria</taxon>
        <taxon>Pseudomonadati</taxon>
        <taxon>Pseudomonadota</taxon>
        <taxon>Alphaproteobacteria</taxon>
        <taxon>Sphingomonadales</taxon>
        <taxon>Erythrobacteraceae</taxon>
        <taxon>Croceibacterium</taxon>
    </lineage>
</organism>
<dbReference type="PROSITE" id="PS51273">
    <property type="entry name" value="GATASE_TYPE_1"/>
    <property type="match status" value="1"/>
</dbReference>
<keyword evidence="2" id="KW-0808">Transferase</keyword>
<dbReference type="AlphaFoldDB" id="A0A0B2C2Z6"/>
<accession>A0A0B2C2Z6</accession>
<dbReference type="CDD" id="cd01741">
    <property type="entry name" value="GATase1_1"/>
    <property type="match status" value="1"/>
</dbReference>